<organism evidence="1 2">
    <name type="scientific">Xanthomonas campestris pv. phaseoli</name>
    <dbReference type="NCBI Taxonomy" id="317013"/>
    <lineage>
        <taxon>Bacteria</taxon>
        <taxon>Pseudomonadati</taxon>
        <taxon>Pseudomonadota</taxon>
        <taxon>Gammaproteobacteria</taxon>
        <taxon>Lysobacterales</taxon>
        <taxon>Lysobacteraceae</taxon>
        <taxon>Xanthomonas</taxon>
    </lineage>
</organism>
<accession>A0A7Z7J512</accession>
<dbReference type="AlphaFoldDB" id="A0A7Z7J512"/>
<reference evidence="1 2" key="1">
    <citation type="submission" date="2017-10" db="EMBL/GenBank/DDBJ databases">
        <authorList>
            <person name="Regsiter A."/>
            <person name="William W."/>
        </authorList>
    </citation>
    <scope>NUCLEOTIDE SEQUENCE [LARGE SCALE GENOMIC DNA]</scope>
    <source>
        <strain evidence="1 2">CFBP6991</strain>
    </source>
</reference>
<evidence type="ECO:0000313" key="2">
    <source>
        <dbReference type="Proteomes" id="UP000234345"/>
    </source>
</evidence>
<gene>
    <name evidence="1" type="ORF">XFF6991_530020</name>
</gene>
<proteinExistence type="predicted"/>
<comment type="caution">
    <text evidence="1">The sequence shown here is derived from an EMBL/GenBank/DDBJ whole genome shotgun (WGS) entry which is preliminary data.</text>
</comment>
<protein>
    <submittedName>
        <fullName evidence="1">Uncharacterized protein</fullName>
    </submittedName>
</protein>
<dbReference type="EMBL" id="OCZC01000081">
    <property type="protein sequence ID" value="SOO26171.1"/>
    <property type="molecule type" value="Genomic_DNA"/>
</dbReference>
<sequence length="199" mass="21548">MLEAALPPVRCRFRALTVPKPTLLATFLAGRGIGGAALRDAARALCLILEMQGHAAADASSRRMSQASPSPNKRARCRRHVMCQRCAGPTGLRRTLAPSRPRGSNETSPAVVRLLSDRTRAAGDLLSDDSAAFQPAQVVCASSTRACAAHFACAGTLRRNIRVRHLVRMGRRAQWSASTPRAVRQRSRHHPDICREGVV</sequence>
<name>A0A7Z7J512_XANCH</name>
<evidence type="ECO:0000313" key="1">
    <source>
        <dbReference type="EMBL" id="SOO26171.1"/>
    </source>
</evidence>
<dbReference type="Proteomes" id="UP000234345">
    <property type="component" value="Unassembled WGS sequence"/>
</dbReference>